<dbReference type="PANTHER" id="PTHR11527">
    <property type="entry name" value="HEAT-SHOCK PROTEIN 20 FAMILY MEMBER"/>
    <property type="match status" value="1"/>
</dbReference>
<dbReference type="InterPro" id="IPR002068">
    <property type="entry name" value="A-crystallin/Hsp20_dom"/>
</dbReference>
<proteinExistence type="inferred from homology"/>
<feature type="domain" description="SHSP" evidence="3">
    <location>
        <begin position="35"/>
        <end position="149"/>
    </location>
</feature>
<comment type="similarity">
    <text evidence="1 2">Belongs to the small heat shock protein (HSP20) family.</text>
</comment>
<protein>
    <submittedName>
        <fullName evidence="4">Heat shock protein Hsp20</fullName>
    </submittedName>
</protein>
<gene>
    <name evidence="4" type="ORF">PPT_M1_25</name>
</gene>
<name>A0A067XRE7_9BACT</name>
<reference evidence="4" key="1">
    <citation type="submission" date="2013-03" db="EMBL/GenBank/DDBJ databases">
        <authorList>
            <person name="Tan H."/>
            <person name="Mooij M.J."/>
            <person name="Barret M."/>
            <person name="O'Gara F."/>
        </authorList>
    </citation>
    <scope>NUCLEOTIDE SEQUENCE</scope>
</reference>
<dbReference type="EMBL" id="KC770997">
    <property type="protein sequence ID" value="AGT45870.1"/>
    <property type="molecule type" value="Genomic_DNA"/>
</dbReference>
<dbReference type="InterPro" id="IPR031107">
    <property type="entry name" value="Small_HSP"/>
</dbReference>
<dbReference type="InterPro" id="IPR008978">
    <property type="entry name" value="HSP20-like_chaperone"/>
</dbReference>
<evidence type="ECO:0000259" key="3">
    <source>
        <dbReference type="PROSITE" id="PS01031"/>
    </source>
</evidence>
<sequence length="149" mass="16736">MVKRNPAIAELLQLQEDLNHLLCDLTVRVSGEFLGSANHWVPNIDLSEDTHEIVVKAEVPGVAQADLEVVFQEGYLQIRGEKRQPSHGDKVRYLCLERGYGKFYRTIYLTIAVDIGSARAKLAGGVLTIMLPKLSNRRKQEKIIPIEIS</sequence>
<keyword evidence="4" id="KW-0346">Stress response</keyword>
<organism evidence="4">
    <name type="scientific">uncultured marine bacterium PPT_M1</name>
    <dbReference type="NCBI Taxonomy" id="1381396"/>
    <lineage>
        <taxon>Bacteria</taxon>
        <taxon>environmental samples</taxon>
    </lineage>
</organism>
<accession>A0A067XRE7</accession>
<evidence type="ECO:0000256" key="2">
    <source>
        <dbReference type="RuleBase" id="RU003616"/>
    </source>
</evidence>
<dbReference type="AlphaFoldDB" id="A0A067XRE7"/>
<dbReference type="Pfam" id="PF00011">
    <property type="entry name" value="HSP20"/>
    <property type="match status" value="1"/>
</dbReference>
<dbReference type="PROSITE" id="PS01031">
    <property type="entry name" value="SHSP"/>
    <property type="match status" value="1"/>
</dbReference>
<evidence type="ECO:0000256" key="1">
    <source>
        <dbReference type="PROSITE-ProRule" id="PRU00285"/>
    </source>
</evidence>
<dbReference type="CDD" id="cd06464">
    <property type="entry name" value="ACD_sHsps-like"/>
    <property type="match status" value="1"/>
</dbReference>
<dbReference type="Gene3D" id="2.60.40.790">
    <property type="match status" value="1"/>
</dbReference>
<evidence type="ECO:0000313" key="4">
    <source>
        <dbReference type="EMBL" id="AGT45870.1"/>
    </source>
</evidence>
<dbReference type="SUPFAM" id="SSF49764">
    <property type="entry name" value="HSP20-like chaperones"/>
    <property type="match status" value="1"/>
</dbReference>